<reference evidence="5 6" key="1">
    <citation type="submission" date="2018-01" db="EMBL/GenBank/DDBJ databases">
        <title>Draft genome sequence of Paucibacter aquatile CR182 isolated from freshwater of the Nakdong River.</title>
        <authorList>
            <person name="Choi A."/>
            <person name="Chung E.J."/>
        </authorList>
    </citation>
    <scope>NUCLEOTIDE SEQUENCE [LARGE SCALE GENOMIC DNA]</scope>
    <source>
        <strain evidence="5 6">CR182</strain>
    </source>
</reference>
<feature type="region of interest" description="Disordered" evidence="1">
    <location>
        <begin position="327"/>
        <end position="346"/>
    </location>
</feature>
<evidence type="ECO:0000259" key="3">
    <source>
        <dbReference type="Pfam" id="PF02518"/>
    </source>
</evidence>
<evidence type="ECO:0000259" key="4">
    <source>
        <dbReference type="Pfam" id="PF06580"/>
    </source>
</evidence>
<dbReference type="Proteomes" id="UP000235916">
    <property type="component" value="Unassembled WGS sequence"/>
</dbReference>
<feature type="transmembrane region" description="Helical" evidence="2">
    <location>
        <begin position="55"/>
        <end position="80"/>
    </location>
</feature>
<dbReference type="GO" id="GO:0016020">
    <property type="term" value="C:membrane"/>
    <property type="evidence" value="ECO:0007669"/>
    <property type="project" value="InterPro"/>
</dbReference>
<feature type="domain" description="Signal transduction histidine kinase internal region" evidence="4">
    <location>
        <begin position="177"/>
        <end position="258"/>
    </location>
</feature>
<feature type="transmembrane region" description="Helical" evidence="2">
    <location>
        <begin position="133"/>
        <end position="155"/>
    </location>
</feature>
<evidence type="ECO:0000256" key="2">
    <source>
        <dbReference type="SAM" id="Phobius"/>
    </source>
</evidence>
<dbReference type="InterPro" id="IPR010559">
    <property type="entry name" value="Sig_transdc_His_kin_internal"/>
</dbReference>
<keyword evidence="2" id="KW-0472">Membrane</keyword>
<dbReference type="RefSeq" id="WP_102768703.1">
    <property type="nucleotide sequence ID" value="NZ_POSP01000003.1"/>
</dbReference>
<dbReference type="GO" id="GO:0000155">
    <property type="term" value="F:phosphorelay sensor kinase activity"/>
    <property type="evidence" value="ECO:0007669"/>
    <property type="project" value="InterPro"/>
</dbReference>
<name>A0A2N8KZB2_9BURK</name>
<dbReference type="InterPro" id="IPR036890">
    <property type="entry name" value="HATPase_C_sf"/>
</dbReference>
<accession>A0A2N8KZB2</accession>
<dbReference type="PANTHER" id="PTHR34220:SF7">
    <property type="entry name" value="SENSOR HISTIDINE KINASE YPDA"/>
    <property type="match status" value="1"/>
</dbReference>
<evidence type="ECO:0000313" key="5">
    <source>
        <dbReference type="EMBL" id="PND38785.1"/>
    </source>
</evidence>
<keyword evidence="2" id="KW-1133">Transmembrane helix</keyword>
<dbReference type="EMBL" id="POSP01000003">
    <property type="protein sequence ID" value="PND38785.1"/>
    <property type="molecule type" value="Genomic_DNA"/>
</dbReference>
<evidence type="ECO:0000313" key="6">
    <source>
        <dbReference type="Proteomes" id="UP000235916"/>
    </source>
</evidence>
<protein>
    <submittedName>
        <fullName evidence="5">Sensor histidine kinase</fullName>
    </submittedName>
</protein>
<proteinExistence type="predicted"/>
<organism evidence="5 6">
    <name type="scientific">Kinneretia aquatilis</name>
    <dbReference type="NCBI Taxonomy" id="2070761"/>
    <lineage>
        <taxon>Bacteria</taxon>
        <taxon>Pseudomonadati</taxon>
        <taxon>Pseudomonadota</taxon>
        <taxon>Betaproteobacteria</taxon>
        <taxon>Burkholderiales</taxon>
        <taxon>Sphaerotilaceae</taxon>
        <taxon>Roseateles</taxon>
    </lineage>
</organism>
<gene>
    <name evidence="5" type="ORF">C1O66_15475</name>
</gene>
<dbReference type="PANTHER" id="PTHR34220">
    <property type="entry name" value="SENSOR HISTIDINE KINASE YPDA"/>
    <property type="match status" value="1"/>
</dbReference>
<dbReference type="Gene3D" id="3.30.565.10">
    <property type="entry name" value="Histidine kinase-like ATPase, C-terminal domain"/>
    <property type="match status" value="1"/>
</dbReference>
<keyword evidence="5" id="KW-0418">Kinase</keyword>
<keyword evidence="6" id="KW-1185">Reference proteome</keyword>
<keyword evidence="2" id="KW-0812">Transmembrane</keyword>
<dbReference type="Pfam" id="PF06580">
    <property type="entry name" value="His_kinase"/>
    <property type="match status" value="1"/>
</dbReference>
<sequence length="388" mass="42235">MDRSSTTPLNPSQSWNTGSRRRFWLAYGGACLLTWLLYVVAGLDYQRGQQGVWQLWSAIYEATLTLWAPMLMGVLVYPWAQWLQEREFGLLSLAGLHGAAALLFSGGWMASDFVLASLLFGPEHAEATLMQTALWRAITGVFVYVPVATGFTAVLNARRARRNAVAAAQAESALARAELAAISGKLNPHFLFNTLNSLIALTRKDAKAAEQGLLRFSDMLRYVLDSKRAVSDRVTLEEELGFVRDYLALESLRLGQRLSVEWALDPDTLQDEIPPLTLQPLVENSIIHGISPSVKGGCISISSRRDALTQALALTVKDDGAGCEPARLNPSDAGEGTAPSGHRSGGIGLGALRRRFALDFNGRARMHIHTAPGAGFRVDLWIPQAPLA</sequence>
<dbReference type="AlphaFoldDB" id="A0A2N8KZB2"/>
<dbReference type="OrthoDB" id="2514702at2"/>
<dbReference type="SUPFAM" id="SSF55874">
    <property type="entry name" value="ATPase domain of HSP90 chaperone/DNA topoisomerase II/histidine kinase"/>
    <property type="match status" value="1"/>
</dbReference>
<evidence type="ECO:0000256" key="1">
    <source>
        <dbReference type="SAM" id="MobiDB-lite"/>
    </source>
</evidence>
<feature type="domain" description="Histidine kinase/HSP90-like ATPase" evidence="3">
    <location>
        <begin position="278"/>
        <end position="385"/>
    </location>
</feature>
<feature type="transmembrane region" description="Helical" evidence="2">
    <location>
        <begin position="24"/>
        <end position="43"/>
    </location>
</feature>
<dbReference type="InterPro" id="IPR003594">
    <property type="entry name" value="HATPase_dom"/>
</dbReference>
<comment type="caution">
    <text evidence="5">The sequence shown here is derived from an EMBL/GenBank/DDBJ whole genome shotgun (WGS) entry which is preliminary data.</text>
</comment>
<dbReference type="InterPro" id="IPR050640">
    <property type="entry name" value="Bact_2-comp_sensor_kinase"/>
</dbReference>
<keyword evidence="5" id="KW-0808">Transferase</keyword>
<dbReference type="Pfam" id="PF02518">
    <property type="entry name" value="HATPase_c"/>
    <property type="match status" value="1"/>
</dbReference>